<dbReference type="EMBL" id="JASCZI010153146">
    <property type="protein sequence ID" value="MED6177104.1"/>
    <property type="molecule type" value="Genomic_DNA"/>
</dbReference>
<evidence type="ECO:0000313" key="3">
    <source>
        <dbReference type="Proteomes" id="UP001341840"/>
    </source>
</evidence>
<protein>
    <submittedName>
        <fullName evidence="2">Uncharacterized protein</fullName>
    </submittedName>
</protein>
<accession>A0ABU6VVL1</accession>
<evidence type="ECO:0000256" key="1">
    <source>
        <dbReference type="SAM" id="Coils"/>
    </source>
</evidence>
<sequence length="184" mass="20492">MGSSEHSLEIFVNALLLVGNDIPLFCVEQEVVDREGIIRKSSSEDLRSVTAELSKHKKEVAKGENALSKVKPLVEMGTAKEQEAESTEQTQSVRVEQLEKELALAKQLLADTRTGLAKIKATNLNLKNKMAKFEQKKSSSNSKCVSALKAMEEVEAKHKQAIETSTKLSKRQEELKFAFRSFLN</sequence>
<organism evidence="2 3">
    <name type="scientific">Stylosanthes scabra</name>
    <dbReference type="NCBI Taxonomy" id="79078"/>
    <lineage>
        <taxon>Eukaryota</taxon>
        <taxon>Viridiplantae</taxon>
        <taxon>Streptophyta</taxon>
        <taxon>Embryophyta</taxon>
        <taxon>Tracheophyta</taxon>
        <taxon>Spermatophyta</taxon>
        <taxon>Magnoliopsida</taxon>
        <taxon>eudicotyledons</taxon>
        <taxon>Gunneridae</taxon>
        <taxon>Pentapetalae</taxon>
        <taxon>rosids</taxon>
        <taxon>fabids</taxon>
        <taxon>Fabales</taxon>
        <taxon>Fabaceae</taxon>
        <taxon>Papilionoideae</taxon>
        <taxon>50 kb inversion clade</taxon>
        <taxon>dalbergioids sensu lato</taxon>
        <taxon>Dalbergieae</taxon>
        <taxon>Pterocarpus clade</taxon>
        <taxon>Stylosanthes</taxon>
    </lineage>
</organism>
<keyword evidence="1" id="KW-0175">Coiled coil</keyword>
<feature type="coiled-coil region" evidence="1">
    <location>
        <begin position="46"/>
        <end position="171"/>
    </location>
</feature>
<keyword evidence="3" id="KW-1185">Reference proteome</keyword>
<gene>
    <name evidence="2" type="ORF">PIB30_094704</name>
</gene>
<name>A0ABU6VVL1_9FABA</name>
<proteinExistence type="predicted"/>
<evidence type="ECO:0000313" key="2">
    <source>
        <dbReference type="EMBL" id="MED6177104.1"/>
    </source>
</evidence>
<reference evidence="2 3" key="1">
    <citation type="journal article" date="2023" name="Plants (Basel)">
        <title>Bridging the Gap: Combining Genomics and Transcriptomics Approaches to Understand Stylosanthes scabra, an Orphan Legume from the Brazilian Caatinga.</title>
        <authorList>
            <person name="Ferreira-Neto J.R.C."/>
            <person name="da Silva M.D."/>
            <person name="Binneck E."/>
            <person name="de Melo N.F."/>
            <person name="da Silva R.H."/>
            <person name="de Melo A.L.T.M."/>
            <person name="Pandolfi V."/>
            <person name="Bustamante F.O."/>
            <person name="Brasileiro-Vidal A.C."/>
            <person name="Benko-Iseppon A.M."/>
        </authorList>
    </citation>
    <scope>NUCLEOTIDE SEQUENCE [LARGE SCALE GENOMIC DNA]</scope>
    <source>
        <tissue evidence="2">Leaves</tissue>
    </source>
</reference>
<dbReference type="Proteomes" id="UP001341840">
    <property type="component" value="Unassembled WGS sequence"/>
</dbReference>
<comment type="caution">
    <text evidence="2">The sequence shown here is derived from an EMBL/GenBank/DDBJ whole genome shotgun (WGS) entry which is preliminary data.</text>
</comment>